<evidence type="ECO:0000313" key="2">
    <source>
        <dbReference type="Proteomes" id="UP000198211"/>
    </source>
</evidence>
<dbReference type="OrthoDB" id="143067at2759"/>
<name>A0A225V050_9STRA</name>
<dbReference type="Gene3D" id="3.30.420.10">
    <property type="entry name" value="Ribonuclease H-like superfamily/Ribonuclease H"/>
    <property type="match status" value="1"/>
</dbReference>
<proteinExistence type="predicted"/>
<organism evidence="1 2">
    <name type="scientific">Phytophthora megakarya</name>
    <dbReference type="NCBI Taxonomy" id="4795"/>
    <lineage>
        <taxon>Eukaryota</taxon>
        <taxon>Sar</taxon>
        <taxon>Stramenopiles</taxon>
        <taxon>Oomycota</taxon>
        <taxon>Peronosporomycetes</taxon>
        <taxon>Peronosporales</taxon>
        <taxon>Peronosporaceae</taxon>
        <taxon>Phytophthora</taxon>
    </lineage>
</organism>
<sequence length="218" mass="24949">MVNLPDVTRRAIINDPLKSSKDGKVPHGTYVKLARNRGYHWHAVERIDDVVHLDEKYFYEDVDRHSYLLFPDEEPPQRHSRSKRHVSKTIFLIVVARPRGCCMYHVSSHDPDVVPAGTVDGWNIRMVAQPAHSPNLNVLITGFFTSIQNIQIERRICDTDALITANIMICILQSKGGNEYLLPHKRKQKLRRDGRLQLVLKGPKPILTAAIDFVCIRS</sequence>
<dbReference type="AlphaFoldDB" id="A0A225V050"/>
<dbReference type="PANTHER" id="PTHR47169:SF2">
    <property type="entry name" value="OS01G0541250 PROTEIN"/>
    <property type="match status" value="1"/>
</dbReference>
<dbReference type="Proteomes" id="UP000198211">
    <property type="component" value="Unassembled WGS sequence"/>
</dbReference>
<comment type="caution">
    <text evidence="1">The sequence shown here is derived from an EMBL/GenBank/DDBJ whole genome shotgun (WGS) entry which is preliminary data.</text>
</comment>
<accession>A0A225V050</accession>
<dbReference type="InterPro" id="IPR036397">
    <property type="entry name" value="RNaseH_sf"/>
</dbReference>
<dbReference type="GO" id="GO:0003676">
    <property type="term" value="F:nucleic acid binding"/>
    <property type="evidence" value="ECO:0007669"/>
    <property type="project" value="InterPro"/>
</dbReference>
<protein>
    <submittedName>
        <fullName evidence="1">Transposon protein</fullName>
    </submittedName>
</protein>
<evidence type="ECO:0000313" key="1">
    <source>
        <dbReference type="EMBL" id="OWY97789.1"/>
    </source>
</evidence>
<keyword evidence="2" id="KW-1185">Reference proteome</keyword>
<reference evidence="2" key="1">
    <citation type="submission" date="2017-03" db="EMBL/GenBank/DDBJ databases">
        <title>Phytopthora megakarya and P. palmivora, two closely related causual agents of cacao black pod achieved similar genome size and gene model numbers by different mechanisms.</title>
        <authorList>
            <person name="Ali S."/>
            <person name="Shao J."/>
            <person name="Larry D.J."/>
            <person name="Kronmiller B."/>
            <person name="Shen D."/>
            <person name="Strem M.D."/>
            <person name="Melnick R.L."/>
            <person name="Guiltinan M.J."/>
            <person name="Tyler B.M."/>
            <person name="Meinhardt L.W."/>
            <person name="Bailey B.A."/>
        </authorList>
    </citation>
    <scope>NUCLEOTIDE SEQUENCE [LARGE SCALE GENOMIC DNA]</scope>
    <source>
        <strain evidence="2">zdho120</strain>
    </source>
</reference>
<dbReference type="PANTHER" id="PTHR47169">
    <property type="entry name" value="OS01G0541250 PROTEIN"/>
    <property type="match status" value="1"/>
</dbReference>
<gene>
    <name evidence="1" type="ORF">PHMEG_00031594</name>
</gene>
<dbReference type="EMBL" id="NBNE01010067">
    <property type="protein sequence ID" value="OWY97789.1"/>
    <property type="molecule type" value="Genomic_DNA"/>
</dbReference>